<feature type="region of interest" description="Disordered" evidence="1">
    <location>
        <begin position="82"/>
        <end position="110"/>
    </location>
</feature>
<evidence type="ECO:0000256" key="1">
    <source>
        <dbReference type="SAM" id="MobiDB-lite"/>
    </source>
</evidence>
<dbReference type="Proteomes" id="UP000297245">
    <property type="component" value="Unassembled WGS sequence"/>
</dbReference>
<organism evidence="2 3">
    <name type="scientific">Dendrothele bispora (strain CBS 962.96)</name>
    <dbReference type="NCBI Taxonomy" id="1314807"/>
    <lineage>
        <taxon>Eukaryota</taxon>
        <taxon>Fungi</taxon>
        <taxon>Dikarya</taxon>
        <taxon>Basidiomycota</taxon>
        <taxon>Agaricomycotina</taxon>
        <taxon>Agaricomycetes</taxon>
        <taxon>Agaricomycetidae</taxon>
        <taxon>Agaricales</taxon>
        <taxon>Agaricales incertae sedis</taxon>
        <taxon>Dendrothele</taxon>
    </lineage>
</organism>
<feature type="compositionally biased region" description="Polar residues" evidence="1">
    <location>
        <begin position="1"/>
        <end position="10"/>
    </location>
</feature>
<sequence>MSDSLGNVDTSFDPVESLDSPDTVSRVPGIGSGRHMPGPFKAKIPKNATGNLKIYSYISDRMVEGKFLNSPLLSLAKAITGQNENGQETKDRVPSSVQHQENSPKIMPRNDQKLFRIVDHYGH</sequence>
<evidence type="ECO:0000313" key="3">
    <source>
        <dbReference type="Proteomes" id="UP000297245"/>
    </source>
</evidence>
<reference evidence="2 3" key="1">
    <citation type="journal article" date="2019" name="Nat. Ecol. Evol.">
        <title>Megaphylogeny resolves global patterns of mushroom evolution.</title>
        <authorList>
            <person name="Varga T."/>
            <person name="Krizsan K."/>
            <person name="Foldi C."/>
            <person name="Dima B."/>
            <person name="Sanchez-Garcia M."/>
            <person name="Sanchez-Ramirez S."/>
            <person name="Szollosi G.J."/>
            <person name="Szarkandi J.G."/>
            <person name="Papp V."/>
            <person name="Albert L."/>
            <person name="Andreopoulos W."/>
            <person name="Angelini C."/>
            <person name="Antonin V."/>
            <person name="Barry K.W."/>
            <person name="Bougher N.L."/>
            <person name="Buchanan P."/>
            <person name="Buyck B."/>
            <person name="Bense V."/>
            <person name="Catcheside P."/>
            <person name="Chovatia M."/>
            <person name="Cooper J."/>
            <person name="Damon W."/>
            <person name="Desjardin D."/>
            <person name="Finy P."/>
            <person name="Geml J."/>
            <person name="Haridas S."/>
            <person name="Hughes K."/>
            <person name="Justo A."/>
            <person name="Karasinski D."/>
            <person name="Kautmanova I."/>
            <person name="Kiss B."/>
            <person name="Kocsube S."/>
            <person name="Kotiranta H."/>
            <person name="LaButti K.M."/>
            <person name="Lechner B.E."/>
            <person name="Liimatainen K."/>
            <person name="Lipzen A."/>
            <person name="Lukacs Z."/>
            <person name="Mihaltcheva S."/>
            <person name="Morgado L.N."/>
            <person name="Niskanen T."/>
            <person name="Noordeloos M.E."/>
            <person name="Ohm R.A."/>
            <person name="Ortiz-Santana B."/>
            <person name="Ovrebo C."/>
            <person name="Racz N."/>
            <person name="Riley R."/>
            <person name="Savchenko A."/>
            <person name="Shiryaev A."/>
            <person name="Soop K."/>
            <person name="Spirin V."/>
            <person name="Szebenyi C."/>
            <person name="Tomsovsky M."/>
            <person name="Tulloss R.E."/>
            <person name="Uehling J."/>
            <person name="Grigoriev I.V."/>
            <person name="Vagvolgyi C."/>
            <person name="Papp T."/>
            <person name="Martin F.M."/>
            <person name="Miettinen O."/>
            <person name="Hibbett D.S."/>
            <person name="Nagy L.G."/>
        </authorList>
    </citation>
    <scope>NUCLEOTIDE SEQUENCE [LARGE SCALE GENOMIC DNA]</scope>
    <source>
        <strain evidence="2 3">CBS 962.96</strain>
    </source>
</reference>
<keyword evidence="3" id="KW-1185">Reference proteome</keyword>
<dbReference type="EMBL" id="ML179178">
    <property type="protein sequence ID" value="THU96380.1"/>
    <property type="molecule type" value="Genomic_DNA"/>
</dbReference>
<gene>
    <name evidence="2" type="ORF">K435DRAFT_797355</name>
</gene>
<feature type="region of interest" description="Disordered" evidence="1">
    <location>
        <begin position="1"/>
        <end position="42"/>
    </location>
</feature>
<accession>A0A4S8M327</accession>
<name>A0A4S8M327_DENBC</name>
<proteinExistence type="predicted"/>
<evidence type="ECO:0000313" key="2">
    <source>
        <dbReference type="EMBL" id="THU96380.1"/>
    </source>
</evidence>
<protein>
    <submittedName>
        <fullName evidence="2">Uncharacterized protein</fullName>
    </submittedName>
</protein>
<dbReference type="AlphaFoldDB" id="A0A4S8M327"/>